<keyword evidence="3" id="KW-1185">Reference proteome</keyword>
<evidence type="ECO:0000313" key="3">
    <source>
        <dbReference type="Proteomes" id="UP001302745"/>
    </source>
</evidence>
<proteinExistence type="predicted"/>
<feature type="compositionally biased region" description="Basic and acidic residues" evidence="1">
    <location>
        <begin position="1"/>
        <end position="17"/>
    </location>
</feature>
<reference evidence="2" key="2">
    <citation type="submission" date="2023-05" db="EMBL/GenBank/DDBJ databases">
        <authorList>
            <consortium name="Lawrence Berkeley National Laboratory"/>
            <person name="Steindorff A."/>
            <person name="Hensen N."/>
            <person name="Bonometti L."/>
            <person name="Westerberg I."/>
            <person name="Brannstrom I.O."/>
            <person name="Guillou S."/>
            <person name="Cros-Aarteil S."/>
            <person name="Calhoun S."/>
            <person name="Haridas S."/>
            <person name="Kuo A."/>
            <person name="Mondo S."/>
            <person name="Pangilinan J."/>
            <person name="Riley R."/>
            <person name="Labutti K."/>
            <person name="Andreopoulos B."/>
            <person name="Lipzen A."/>
            <person name="Chen C."/>
            <person name="Yanf M."/>
            <person name="Daum C."/>
            <person name="Ng V."/>
            <person name="Clum A."/>
            <person name="Ohm R."/>
            <person name="Martin F."/>
            <person name="Silar P."/>
            <person name="Natvig D."/>
            <person name="Lalanne C."/>
            <person name="Gautier V."/>
            <person name="Ament-Velasquez S.L."/>
            <person name="Kruys A."/>
            <person name="Hutchinson M.I."/>
            <person name="Powell A.J."/>
            <person name="Barry K."/>
            <person name="Miller A.N."/>
            <person name="Grigoriev I.V."/>
            <person name="Debuchy R."/>
            <person name="Gladieux P."/>
            <person name="Thoren M.H."/>
            <person name="Johannesson H."/>
        </authorList>
    </citation>
    <scope>NUCLEOTIDE SEQUENCE</scope>
    <source>
        <strain evidence="2">CBS 538.74</strain>
    </source>
</reference>
<protein>
    <submittedName>
        <fullName evidence="2">C2H2 finger domain protein</fullName>
    </submittedName>
</protein>
<dbReference type="PANTHER" id="PTHR37535">
    <property type="entry name" value="FLUG DOMAIN PROTEIN"/>
    <property type="match status" value="1"/>
</dbReference>
<evidence type="ECO:0000313" key="2">
    <source>
        <dbReference type="EMBL" id="KAK4148521.1"/>
    </source>
</evidence>
<feature type="region of interest" description="Disordered" evidence="1">
    <location>
        <begin position="1"/>
        <end position="37"/>
    </location>
</feature>
<name>A0AAN6ZTL4_9PEZI</name>
<comment type="caution">
    <text evidence="2">The sequence shown here is derived from an EMBL/GenBank/DDBJ whole genome shotgun (WGS) entry which is preliminary data.</text>
</comment>
<accession>A0AAN6ZTL4</accession>
<evidence type="ECO:0000256" key="1">
    <source>
        <dbReference type="SAM" id="MobiDB-lite"/>
    </source>
</evidence>
<dbReference type="AlphaFoldDB" id="A0AAN6ZTL4"/>
<gene>
    <name evidence="2" type="ORF">C8A00DRAFT_19660</name>
</gene>
<sequence>MKLRNGNDSRCRRHLDGSGDEFFPTDQQDDEVVGYDSDSCSISEDVFDAEQADAAGYETDETDLTDADEGDPEDAAALLGGNAHPPEYYIRALEAFDESSFDTQDYAPTSTFLLDRVEEQWNKYCAYIRRHPRACFESVSVKFLYMFFDWLLNQKEGKNGRKLRGTKKKSSLGTYWKVFRLVYERAMTEKLDAKLNRQMHRALRSVADKHGLSNKKREKRCMTIDDLKKQIDMIVSTLEKSFRTGECRLLCALFHQLLAPSGSRPEALLLLRFQDIRVSLARDPEGGPHQIVIRFTLEYTKGYLGSKDANTFPVPEVMWDPCLLLSPHVFLLGLLFANNAFQASGLTSPEQLRVLDIHPEEQELPLPLKESLSETFVFRKAIATLAGYIMSEERIPYGTMAGWIKRIGELAGFRSSTIAYNLRYNAASEFDKSGDISEGLRNLILQHADSRVILRHYLQREIRADTMGIIRGLEPQRALIKNLCSLGSSISKRRPTGLTRAQSASVNNNSHVRELVRRRDDLHARSYRSVDARQKYNNAAKEVTKERLRLRRALKTQIREEFDAQQAVQDIEGQLAGQGFQDMAGEATAGDWLPQGDQKRLVDALRAPMDCKTIEELYDRRDAAINAVAAYCKVEENWHPRLPSAKKPPATAALVKTHAKDPSEGSLLHDALLSVFEKKPYRCFLCVGKARSVKEDDARFARLVHKFHSPGDVTKHFRRTHLKNLRGNEAIRCAACDLVLVNEQHLKCHAINVHGTVP</sequence>
<dbReference type="PANTHER" id="PTHR37535:SF2">
    <property type="entry name" value="FINGER DOMAIN PROTEIN, PUTATIVE (AFU_ORTHOLOGUE AFUA_6G09300)-RELATED"/>
    <property type="match status" value="1"/>
</dbReference>
<reference evidence="2" key="1">
    <citation type="journal article" date="2023" name="Mol. Phylogenet. Evol.">
        <title>Genome-scale phylogeny and comparative genomics of the fungal order Sordariales.</title>
        <authorList>
            <person name="Hensen N."/>
            <person name="Bonometti L."/>
            <person name="Westerberg I."/>
            <person name="Brannstrom I.O."/>
            <person name="Guillou S."/>
            <person name="Cros-Aarteil S."/>
            <person name="Calhoun S."/>
            <person name="Haridas S."/>
            <person name="Kuo A."/>
            <person name="Mondo S."/>
            <person name="Pangilinan J."/>
            <person name="Riley R."/>
            <person name="LaButti K."/>
            <person name="Andreopoulos B."/>
            <person name="Lipzen A."/>
            <person name="Chen C."/>
            <person name="Yan M."/>
            <person name="Daum C."/>
            <person name="Ng V."/>
            <person name="Clum A."/>
            <person name="Steindorff A."/>
            <person name="Ohm R.A."/>
            <person name="Martin F."/>
            <person name="Silar P."/>
            <person name="Natvig D.O."/>
            <person name="Lalanne C."/>
            <person name="Gautier V."/>
            <person name="Ament-Velasquez S.L."/>
            <person name="Kruys A."/>
            <person name="Hutchinson M.I."/>
            <person name="Powell A.J."/>
            <person name="Barry K."/>
            <person name="Miller A.N."/>
            <person name="Grigoriev I.V."/>
            <person name="Debuchy R."/>
            <person name="Gladieux P."/>
            <person name="Hiltunen Thoren M."/>
            <person name="Johannesson H."/>
        </authorList>
    </citation>
    <scope>NUCLEOTIDE SEQUENCE</scope>
    <source>
        <strain evidence="2">CBS 538.74</strain>
    </source>
</reference>
<dbReference type="InterPro" id="IPR021842">
    <property type="entry name" value="DUF3435"/>
</dbReference>
<dbReference type="Pfam" id="PF11917">
    <property type="entry name" value="DUF3435"/>
    <property type="match status" value="1"/>
</dbReference>
<organism evidence="2 3">
    <name type="scientific">Chaetomidium leptoderma</name>
    <dbReference type="NCBI Taxonomy" id="669021"/>
    <lineage>
        <taxon>Eukaryota</taxon>
        <taxon>Fungi</taxon>
        <taxon>Dikarya</taxon>
        <taxon>Ascomycota</taxon>
        <taxon>Pezizomycotina</taxon>
        <taxon>Sordariomycetes</taxon>
        <taxon>Sordariomycetidae</taxon>
        <taxon>Sordariales</taxon>
        <taxon>Chaetomiaceae</taxon>
        <taxon>Chaetomidium</taxon>
    </lineage>
</organism>
<dbReference type="Proteomes" id="UP001302745">
    <property type="component" value="Unassembled WGS sequence"/>
</dbReference>
<dbReference type="EMBL" id="MU857341">
    <property type="protein sequence ID" value="KAK4148521.1"/>
    <property type="molecule type" value="Genomic_DNA"/>
</dbReference>